<dbReference type="PANTHER" id="PTHR36925:SF1">
    <property type="entry name" value="COBALT-PRECORRIN-6A REDUCTASE"/>
    <property type="match status" value="1"/>
</dbReference>
<dbReference type="AlphaFoldDB" id="A0A371NCX0"/>
<evidence type="ECO:0000313" key="5">
    <source>
        <dbReference type="EMBL" id="REE28359.1"/>
    </source>
</evidence>
<evidence type="ECO:0000256" key="4">
    <source>
        <dbReference type="SAM" id="MobiDB-lite"/>
    </source>
</evidence>
<proteinExistence type="predicted"/>
<dbReference type="Pfam" id="PF02571">
    <property type="entry name" value="CbiJ"/>
    <property type="match status" value="1"/>
</dbReference>
<dbReference type="RefSeq" id="WP_245942763.1">
    <property type="nucleotide sequence ID" value="NZ_QREL01000001.1"/>
</dbReference>
<dbReference type="InterPro" id="IPR003723">
    <property type="entry name" value="Precorrin-6x_reduct"/>
</dbReference>
<dbReference type="PANTHER" id="PTHR36925">
    <property type="entry name" value="COBALT-PRECORRIN-6A REDUCTASE"/>
    <property type="match status" value="1"/>
</dbReference>
<comment type="pathway">
    <text evidence="1">Cofactor biosynthesis; adenosylcobalamin biosynthesis.</text>
</comment>
<sequence>MNSETEESMRKTPKTPPTEKKIMQNPGTRKNTKDTTPGKKTLSVLVMAGTRDARRIISWLSGIPGVEVTATTTTDHGAELAEKAGASRTVTGPLDSDGLRELMADLDACILIDATHPFAAQATANALRACRETGTFYVRFERPEVIPDGVIRVGSFREAGEVASSLIGDGEVVMHLAGVSTLGDVLRSLEPERVAVRVLPSTSSIEKCLQLGVPASHIIAMQGRFSAEMNLAILREYCAGAVITKESGETGGLPEKVEAASELGIPVILVERPEVNLEGEAVFGNINDLMDHVLKILRDMGQPGD</sequence>
<dbReference type="GO" id="GO:0009236">
    <property type="term" value="P:cobalamin biosynthetic process"/>
    <property type="evidence" value="ECO:0007669"/>
    <property type="project" value="UniProtKB-UniPathway"/>
</dbReference>
<evidence type="ECO:0000256" key="2">
    <source>
        <dbReference type="ARBA" id="ARBA00022573"/>
    </source>
</evidence>
<keyword evidence="6" id="KW-1185">Reference proteome</keyword>
<name>A0A371NCX0_9EURY</name>
<dbReference type="PROSITE" id="PS51014">
    <property type="entry name" value="COBK_CBIJ"/>
    <property type="match status" value="1"/>
</dbReference>
<dbReference type="UniPathway" id="UPA00148"/>
<dbReference type="NCBIfam" id="TIGR00715">
    <property type="entry name" value="precor6x_red"/>
    <property type="match status" value="1"/>
</dbReference>
<accession>A0A371NCX0</accession>
<keyword evidence="2" id="KW-0169">Cobalamin biosynthesis</keyword>
<protein>
    <submittedName>
        <fullName evidence="5">Precorrin-6A reductase</fullName>
    </submittedName>
</protein>
<organism evidence="5 6">
    <name type="scientific">Methanothermobacter defluvii</name>
    <dbReference type="NCBI Taxonomy" id="49339"/>
    <lineage>
        <taxon>Archaea</taxon>
        <taxon>Methanobacteriati</taxon>
        <taxon>Methanobacteriota</taxon>
        <taxon>Methanomada group</taxon>
        <taxon>Methanobacteria</taxon>
        <taxon>Methanobacteriales</taxon>
        <taxon>Methanobacteriaceae</taxon>
        <taxon>Methanothermobacter</taxon>
    </lineage>
</organism>
<reference evidence="5 6" key="1">
    <citation type="submission" date="2018-07" db="EMBL/GenBank/DDBJ databases">
        <title>Genomic Encyclopedia of Type Strains, Phase IV (KMG-IV): sequencing the most valuable type-strain genomes for metagenomic binning, comparative biology and taxonomic classification.</title>
        <authorList>
            <person name="Goeker M."/>
        </authorList>
    </citation>
    <scope>NUCLEOTIDE SEQUENCE [LARGE SCALE GENOMIC DNA]</scope>
    <source>
        <strain evidence="5 6">DSM 7466</strain>
    </source>
</reference>
<evidence type="ECO:0000256" key="3">
    <source>
        <dbReference type="ARBA" id="ARBA00023002"/>
    </source>
</evidence>
<evidence type="ECO:0000256" key="1">
    <source>
        <dbReference type="ARBA" id="ARBA00004953"/>
    </source>
</evidence>
<dbReference type="Proteomes" id="UP000256864">
    <property type="component" value="Unassembled WGS sequence"/>
</dbReference>
<comment type="caution">
    <text evidence="5">The sequence shown here is derived from an EMBL/GenBank/DDBJ whole genome shotgun (WGS) entry which is preliminary data.</text>
</comment>
<keyword evidence="3" id="KW-0560">Oxidoreductase</keyword>
<dbReference type="EMBL" id="QREL01000001">
    <property type="protein sequence ID" value="REE28359.1"/>
    <property type="molecule type" value="Genomic_DNA"/>
</dbReference>
<dbReference type="GO" id="GO:0016994">
    <property type="term" value="F:precorrin-6A reductase activity"/>
    <property type="evidence" value="ECO:0007669"/>
    <property type="project" value="InterPro"/>
</dbReference>
<evidence type="ECO:0000313" key="6">
    <source>
        <dbReference type="Proteomes" id="UP000256864"/>
    </source>
</evidence>
<gene>
    <name evidence="5" type="ORF">C7452_0367</name>
</gene>
<feature type="region of interest" description="Disordered" evidence="4">
    <location>
        <begin position="1"/>
        <end position="40"/>
    </location>
</feature>